<evidence type="ECO:0000313" key="2">
    <source>
        <dbReference type="Proteomes" id="UP001215598"/>
    </source>
</evidence>
<protein>
    <submittedName>
        <fullName evidence="1">Uncharacterized protein</fullName>
    </submittedName>
</protein>
<evidence type="ECO:0000313" key="1">
    <source>
        <dbReference type="EMBL" id="KAJ7762611.1"/>
    </source>
</evidence>
<organism evidence="1 2">
    <name type="scientific">Mycena metata</name>
    <dbReference type="NCBI Taxonomy" id="1033252"/>
    <lineage>
        <taxon>Eukaryota</taxon>
        <taxon>Fungi</taxon>
        <taxon>Dikarya</taxon>
        <taxon>Basidiomycota</taxon>
        <taxon>Agaricomycotina</taxon>
        <taxon>Agaricomycetes</taxon>
        <taxon>Agaricomycetidae</taxon>
        <taxon>Agaricales</taxon>
        <taxon>Marasmiineae</taxon>
        <taxon>Mycenaceae</taxon>
        <taxon>Mycena</taxon>
    </lineage>
</organism>
<name>A0AAD7NJB1_9AGAR</name>
<reference evidence="1" key="1">
    <citation type="submission" date="2023-03" db="EMBL/GenBank/DDBJ databases">
        <title>Massive genome expansion in bonnet fungi (Mycena s.s.) driven by repeated elements and novel gene families across ecological guilds.</title>
        <authorList>
            <consortium name="Lawrence Berkeley National Laboratory"/>
            <person name="Harder C.B."/>
            <person name="Miyauchi S."/>
            <person name="Viragh M."/>
            <person name="Kuo A."/>
            <person name="Thoen E."/>
            <person name="Andreopoulos B."/>
            <person name="Lu D."/>
            <person name="Skrede I."/>
            <person name="Drula E."/>
            <person name="Henrissat B."/>
            <person name="Morin E."/>
            <person name="Kohler A."/>
            <person name="Barry K."/>
            <person name="LaButti K."/>
            <person name="Morin E."/>
            <person name="Salamov A."/>
            <person name="Lipzen A."/>
            <person name="Mereny Z."/>
            <person name="Hegedus B."/>
            <person name="Baldrian P."/>
            <person name="Stursova M."/>
            <person name="Weitz H."/>
            <person name="Taylor A."/>
            <person name="Grigoriev I.V."/>
            <person name="Nagy L.G."/>
            <person name="Martin F."/>
            <person name="Kauserud H."/>
        </authorList>
    </citation>
    <scope>NUCLEOTIDE SEQUENCE</scope>
    <source>
        <strain evidence="1">CBHHK182m</strain>
    </source>
</reference>
<accession>A0AAD7NJB1</accession>
<comment type="caution">
    <text evidence="1">The sequence shown here is derived from an EMBL/GenBank/DDBJ whole genome shotgun (WGS) entry which is preliminary data.</text>
</comment>
<keyword evidence="2" id="KW-1185">Reference proteome</keyword>
<dbReference type="Proteomes" id="UP001215598">
    <property type="component" value="Unassembled WGS sequence"/>
</dbReference>
<dbReference type="CDD" id="cd21037">
    <property type="entry name" value="MLKL_NTD"/>
    <property type="match status" value="1"/>
</dbReference>
<sequence length="205" mass="23275">MPRSLATTEARLRTLSACITITLNTLDVLLDTLNISGPRHLSDITRSLLEVVQTVKQDKNDAELMEHIHQLLSAILNVYIKSDTGVELSPSILNQIAKFTECFYIFVPICIADLAYSRTLHKIHTFVEAQSGSRVKIFFRQGELSTLLRGCKKELEQELNFFQIKRTTDILISAREMQDQVELRHQEVLNMIETMSTSDSASSVY</sequence>
<dbReference type="AlphaFoldDB" id="A0AAD7NJB1"/>
<proteinExistence type="predicted"/>
<dbReference type="InterPro" id="IPR059179">
    <property type="entry name" value="MLKL-like_MCAfunc"/>
</dbReference>
<gene>
    <name evidence="1" type="ORF">B0H16DRAFT_1529405</name>
</gene>
<dbReference type="EMBL" id="JARKIB010000032">
    <property type="protein sequence ID" value="KAJ7762611.1"/>
    <property type="molecule type" value="Genomic_DNA"/>
</dbReference>